<gene>
    <name evidence="1" type="ORF">VNO77_06782</name>
</gene>
<evidence type="ECO:0000313" key="1">
    <source>
        <dbReference type="EMBL" id="KAK7349423.1"/>
    </source>
</evidence>
<dbReference type="EMBL" id="JAYMYQ010000002">
    <property type="protein sequence ID" value="KAK7349423.1"/>
    <property type="molecule type" value="Genomic_DNA"/>
</dbReference>
<evidence type="ECO:0000313" key="2">
    <source>
        <dbReference type="Proteomes" id="UP001367508"/>
    </source>
</evidence>
<dbReference type="AlphaFoldDB" id="A0AAN9MCN4"/>
<proteinExistence type="predicted"/>
<name>A0AAN9MCN4_CANGL</name>
<organism evidence="1 2">
    <name type="scientific">Canavalia gladiata</name>
    <name type="common">Sword bean</name>
    <name type="synonym">Dolichos gladiatus</name>
    <dbReference type="NCBI Taxonomy" id="3824"/>
    <lineage>
        <taxon>Eukaryota</taxon>
        <taxon>Viridiplantae</taxon>
        <taxon>Streptophyta</taxon>
        <taxon>Embryophyta</taxon>
        <taxon>Tracheophyta</taxon>
        <taxon>Spermatophyta</taxon>
        <taxon>Magnoliopsida</taxon>
        <taxon>eudicotyledons</taxon>
        <taxon>Gunneridae</taxon>
        <taxon>Pentapetalae</taxon>
        <taxon>rosids</taxon>
        <taxon>fabids</taxon>
        <taxon>Fabales</taxon>
        <taxon>Fabaceae</taxon>
        <taxon>Papilionoideae</taxon>
        <taxon>50 kb inversion clade</taxon>
        <taxon>NPAAA clade</taxon>
        <taxon>indigoferoid/millettioid clade</taxon>
        <taxon>Phaseoleae</taxon>
        <taxon>Canavalia</taxon>
    </lineage>
</organism>
<protein>
    <submittedName>
        <fullName evidence="1">Uncharacterized protein</fullName>
    </submittedName>
</protein>
<dbReference type="Proteomes" id="UP001367508">
    <property type="component" value="Unassembled WGS sequence"/>
</dbReference>
<accession>A0AAN9MCN4</accession>
<comment type="caution">
    <text evidence="1">The sequence shown here is derived from an EMBL/GenBank/DDBJ whole genome shotgun (WGS) entry which is preliminary data.</text>
</comment>
<reference evidence="1 2" key="1">
    <citation type="submission" date="2024-01" db="EMBL/GenBank/DDBJ databases">
        <title>The genomes of 5 underutilized Papilionoideae crops provide insights into root nodulation and disease resistanc.</title>
        <authorList>
            <person name="Jiang F."/>
        </authorList>
    </citation>
    <scope>NUCLEOTIDE SEQUENCE [LARGE SCALE GENOMIC DNA]</scope>
    <source>
        <strain evidence="1">LVBAO_FW01</strain>
        <tissue evidence="1">Leaves</tissue>
    </source>
</reference>
<keyword evidence="2" id="KW-1185">Reference proteome</keyword>
<sequence>MFHVQTVKILSLSDAAYTSSATYTTPGGYARLSCSTIHSFLSLSFVFLCFWSESTITTFPFPCLPNIELRTFPSSQITKPSLR</sequence>